<dbReference type="PANTHER" id="PTHR35586:SF1">
    <property type="entry name" value="SLL1691 PROTEIN"/>
    <property type="match status" value="1"/>
</dbReference>
<dbReference type="InterPro" id="IPR010106">
    <property type="entry name" value="RpnA"/>
</dbReference>
<name>A0A2V3VPR3_9BACI</name>
<comment type="caution">
    <text evidence="1">The sequence shown here is derived from an EMBL/GenBank/DDBJ whole genome shotgun (WGS) entry which is preliminary data.</text>
</comment>
<evidence type="ECO:0000313" key="1">
    <source>
        <dbReference type="EMBL" id="PXW83847.1"/>
    </source>
</evidence>
<gene>
    <name evidence="1" type="ORF">DFR56_114132</name>
</gene>
<keyword evidence="2" id="KW-1185">Reference proteome</keyword>
<protein>
    <submittedName>
        <fullName evidence="1">Putative transposase/invertase (TIGR01784 family)</fullName>
    </submittedName>
</protein>
<dbReference type="AlphaFoldDB" id="A0A2V3VPR3"/>
<dbReference type="NCBIfam" id="TIGR01784">
    <property type="entry name" value="T_den_put_tspse"/>
    <property type="match status" value="1"/>
</dbReference>
<sequence length="307" mass="37096">MRLTKRRVSQFYLYRKCPNIHLKEKGSSYTNHDLLFKQLIRYFFKDFLFAFFPNIYEQLDLNSITFLSGEVFTDIVKGSSRRLDLVINMKIKNTESMIIIHVEPQSSIQTDFHERMFQYYSLLYNEYRKPIIPIAIFSYLNHWEQNQFNMKVLDKTYLSFKYHTLHLKKMYWRDYLKKDNPVVAALLSKMDFKEEEKYKVKAEFVRMLWRLQLNEADQRLLYGFFETYVTLTEKEEAKFVESVKEFDHAEEILNIPISYEEKGRKQGMKEGKKEVAIELLREGMPIELIQKTTKITINELKELKKQL</sequence>
<dbReference type="Proteomes" id="UP000247978">
    <property type="component" value="Unassembled WGS sequence"/>
</dbReference>
<dbReference type="EMBL" id="QJJQ01000014">
    <property type="protein sequence ID" value="PXW83847.1"/>
    <property type="molecule type" value="Genomic_DNA"/>
</dbReference>
<organism evidence="1 2">
    <name type="scientific">Pseudogracilibacillus auburnensis</name>
    <dbReference type="NCBI Taxonomy" id="1494959"/>
    <lineage>
        <taxon>Bacteria</taxon>
        <taxon>Bacillati</taxon>
        <taxon>Bacillota</taxon>
        <taxon>Bacilli</taxon>
        <taxon>Bacillales</taxon>
        <taxon>Bacillaceae</taxon>
        <taxon>Pseudogracilibacillus</taxon>
    </lineage>
</organism>
<dbReference type="PANTHER" id="PTHR35586">
    <property type="entry name" value="SLL1691 PROTEIN"/>
    <property type="match status" value="1"/>
</dbReference>
<evidence type="ECO:0000313" key="2">
    <source>
        <dbReference type="Proteomes" id="UP000247978"/>
    </source>
</evidence>
<accession>A0A2V3VPR3</accession>
<proteinExistence type="predicted"/>
<dbReference type="RefSeq" id="WP_110396707.1">
    <property type="nucleotide sequence ID" value="NZ_JBHUHB010000001.1"/>
</dbReference>
<reference evidence="1 2" key="1">
    <citation type="submission" date="2018-05" db="EMBL/GenBank/DDBJ databases">
        <title>Genomic Encyclopedia of Type Strains, Phase IV (KMG-IV): sequencing the most valuable type-strain genomes for metagenomic binning, comparative biology and taxonomic classification.</title>
        <authorList>
            <person name="Goeker M."/>
        </authorList>
    </citation>
    <scope>NUCLEOTIDE SEQUENCE [LARGE SCALE GENOMIC DNA]</scope>
    <source>
        <strain evidence="1 2">DSM 28556</strain>
    </source>
</reference>
<dbReference type="OrthoDB" id="419816at2"/>